<feature type="coiled-coil region" evidence="1">
    <location>
        <begin position="27"/>
        <end position="94"/>
    </location>
</feature>
<keyword evidence="3" id="KW-1185">Reference proteome</keyword>
<dbReference type="RefSeq" id="WP_192833681.1">
    <property type="nucleotide sequence ID" value="NZ_JADAZL010000001.1"/>
</dbReference>
<sequence length="104" mass="12240">MKANKFIQIIFILSSILLMGCTKTVTQEEYDNMIYEKDQQIAELEEKVVQLQDHIVSLESKIEEVNNQFERLKYENWRDVVPEAESSLDDLNNEINNGEDYSSY</sequence>
<dbReference type="PROSITE" id="PS51257">
    <property type="entry name" value="PROKAR_LIPOPROTEIN"/>
    <property type="match status" value="1"/>
</dbReference>
<dbReference type="EMBL" id="JADAZL010000001">
    <property type="protein sequence ID" value="MBE2163704.1"/>
    <property type="molecule type" value="Genomic_DNA"/>
</dbReference>
<evidence type="ECO:0000313" key="2">
    <source>
        <dbReference type="EMBL" id="MBE2163704.1"/>
    </source>
</evidence>
<evidence type="ECO:0000256" key="1">
    <source>
        <dbReference type="SAM" id="Coils"/>
    </source>
</evidence>
<gene>
    <name evidence="2" type="ORF">IIQ43_04030</name>
</gene>
<organism evidence="2 3">
    <name type="scientific">Acinetobacter oleivorans</name>
    <dbReference type="NCBI Taxonomy" id="1148157"/>
    <lineage>
        <taxon>Bacteria</taxon>
        <taxon>Pseudomonadati</taxon>
        <taxon>Pseudomonadota</taxon>
        <taxon>Gammaproteobacteria</taxon>
        <taxon>Moraxellales</taxon>
        <taxon>Moraxellaceae</taxon>
        <taxon>Acinetobacter</taxon>
    </lineage>
</organism>
<keyword evidence="1" id="KW-0175">Coiled coil</keyword>
<evidence type="ECO:0000313" key="3">
    <source>
        <dbReference type="Proteomes" id="UP000619170"/>
    </source>
</evidence>
<dbReference type="Proteomes" id="UP000619170">
    <property type="component" value="Unassembled WGS sequence"/>
</dbReference>
<accession>A0ABR9NFM3</accession>
<proteinExistence type="predicted"/>
<comment type="caution">
    <text evidence="2">The sequence shown here is derived from an EMBL/GenBank/DDBJ whole genome shotgun (WGS) entry which is preliminary data.</text>
</comment>
<reference evidence="3" key="1">
    <citation type="submission" date="2023-07" db="EMBL/GenBank/DDBJ databases">
        <title>Acinetobacter oleivorans assembled AC1583.</title>
        <authorList>
            <person name="Yeo C.C."/>
        </authorList>
    </citation>
    <scope>NUCLEOTIDE SEQUENCE [LARGE SCALE GENOMIC DNA]</scope>
    <source>
        <strain evidence="3">AC1583</strain>
    </source>
</reference>
<protein>
    <submittedName>
        <fullName evidence="2">BZIP transcription factor</fullName>
    </submittedName>
</protein>
<name>A0ABR9NFM3_9GAMM</name>
<dbReference type="Gene3D" id="1.20.5.340">
    <property type="match status" value="1"/>
</dbReference>